<evidence type="ECO:0000256" key="5">
    <source>
        <dbReference type="SAM" id="Coils"/>
    </source>
</evidence>
<comment type="subcellular location">
    <subcellularLocation>
        <location evidence="1">Membrane</location>
        <topology evidence="1">Multi-pass membrane protein</topology>
    </subcellularLocation>
</comment>
<dbReference type="GO" id="GO:0140359">
    <property type="term" value="F:ABC-type transporter activity"/>
    <property type="evidence" value="ECO:0007669"/>
    <property type="project" value="InterPro"/>
</dbReference>
<dbReference type="GO" id="GO:0016020">
    <property type="term" value="C:membrane"/>
    <property type="evidence" value="ECO:0007669"/>
    <property type="project" value="UniProtKB-SubCell"/>
</dbReference>
<evidence type="ECO:0000259" key="7">
    <source>
        <dbReference type="Pfam" id="PF12698"/>
    </source>
</evidence>
<dbReference type="InterPro" id="IPR051328">
    <property type="entry name" value="T7SS_ABC-Transporter"/>
</dbReference>
<evidence type="ECO:0000256" key="3">
    <source>
        <dbReference type="ARBA" id="ARBA00022989"/>
    </source>
</evidence>
<evidence type="ECO:0000256" key="1">
    <source>
        <dbReference type="ARBA" id="ARBA00004141"/>
    </source>
</evidence>
<evidence type="ECO:0000256" key="6">
    <source>
        <dbReference type="SAM" id="Phobius"/>
    </source>
</evidence>
<reference evidence="9 10" key="1">
    <citation type="submission" date="2016-09" db="EMBL/GenBank/DDBJ databases">
        <authorList>
            <consortium name="Pathogen Informatics"/>
            <person name="Sun Q."/>
            <person name="Inoue M."/>
        </authorList>
    </citation>
    <scope>NUCLEOTIDE SEQUENCE [LARGE SCALE GENOMIC DNA]</scope>
    <source>
        <strain evidence="9 10">82C</strain>
    </source>
</reference>
<evidence type="ECO:0000313" key="8">
    <source>
        <dbReference type="EMBL" id="SCS64335.1"/>
    </source>
</evidence>
<dbReference type="InterPro" id="IPR017500">
    <property type="entry name" value="Phage_infect_YhgE_N"/>
</dbReference>
<organism evidence="8 11">
    <name type="scientific">Staphylococcus caeli</name>
    <dbReference type="NCBI Taxonomy" id="2201815"/>
    <lineage>
        <taxon>Bacteria</taxon>
        <taxon>Bacillati</taxon>
        <taxon>Bacillota</taxon>
        <taxon>Bacilli</taxon>
        <taxon>Bacillales</taxon>
        <taxon>Staphylococcaceae</taxon>
        <taxon>Staphylococcus</taxon>
    </lineage>
</organism>
<feature type="transmembrane region" description="Helical" evidence="6">
    <location>
        <begin position="383"/>
        <end position="403"/>
    </location>
</feature>
<gene>
    <name evidence="8" type="ORF">SAMEA2297795_00882</name>
    <name evidence="9" type="ORF">SAMEA2297796_01321</name>
</gene>
<feature type="transmembrane region" description="Helical" evidence="6">
    <location>
        <begin position="12"/>
        <end position="37"/>
    </location>
</feature>
<protein>
    <submittedName>
        <fullName evidence="8">Phage infection protein</fullName>
    </submittedName>
</protein>
<keyword evidence="3 6" id="KW-1133">Transmembrane helix</keyword>
<dbReference type="OrthoDB" id="9811483at2"/>
<evidence type="ECO:0000256" key="2">
    <source>
        <dbReference type="ARBA" id="ARBA00022692"/>
    </source>
</evidence>
<dbReference type="Proteomes" id="UP000095768">
    <property type="component" value="Unassembled WGS sequence"/>
</dbReference>
<keyword evidence="10" id="KW-1185">Reference proteome</keyword>
<feature type="transmembrane region" description="Helical" evidence="6">
    <location>
        <begin position="439"/>
        <end position="464"/>
    </location>
</feature>
<dbReference type="RefSeq" id="WP_069995491.1">
    <property type="nucleotide sequence ID" value="NZ_FMPG01000002.1"/>
</dbReference>
<dbReference type="PANTHER" id="PTHR43077:SF5">
    <property type="entry name" value="PHAGE INFECTION PROTEIN"/>
    <property type="match status" value="1"/>
</dbReference>
<evidence type="ECO:0000313" key="9">
    <source>
        <dbReference type="EMBL" id="SCS88282.1"/>
    </source>
</evidence>
<dbReference type="EMBL" id="FMPI01000007">
    <property type="protein sequence ID" value="SCS88282.1"/>
    <property type="molecule type" value="Genomic_DNA"/>
</dbReference>
<dbReference type="PANTHER" id="PTHR43077">
    <property type="entry name" value="TRANSPORT PERMEASE YVFS-RELATED"/>
    <property type="match status" value="1"/>
</dbReference>
<dbReference type="NCBIfam" id="TIGR03062">
    <property type="entry name" value="pip_yhgE_Cterm"/>
    <property type="match status" value="1"/>
</dbReference>
<dbReference type="NCBIfam" id="TIGR03061">
    <property type="entry name" value="pip_yhgE_Nterm"/>
    <property type="match status" value="1"/>
</dbReference>
<dbReference type="AlphaFoldDB" id="A0A1D4LQP1"/>
<evidence type="ECO:0000313" key="10">
    <source>
        <dbReference type="Proteomes" id="UP000095412"/>
    </source>
</evidence>
<dbReference type="EMBL" id="FMPG01000002">
    <property type="protein sequence ID" value="SCS64335.1"/>
    <property type="molecule type" value="Genomic_DNA"/>
</dbReference>
<dbReference type="InterPro" id="IPR013525">
    <property type="entry name" value="ABC2_TM"/>
</dbReference>
<name>A0A1D4LQP1_9STAP</name>
<feature type="transmembrane region" description="Helical" evidence="6">
    <location>
        <begin position="324"/>
        <end position="344"/>
    </location>
</feature>
<feature type="transmembrane region" description="Helical" evidence="6">
    <location>
        <begin position="284"/>
        <end position="304"/>
    </location>
</feature>
<keyword evidence="5" id="KW-0175">Coiled coil</keyword>
<dbReference type="Pfam" id="PF12698">
    <property type="entry name" value="ABC2_membrane_3"/>
    <property type="match status" value="1"/>
</dbReference>
<evidence type="ECO:0000256" key="4">
    <source>
        <dbReference type="ARBA" id="ARBA00023136"/>
    </source>
</evidence>
<keyword evidence="2 6" id="KW-0812">Transmembrane</keyword>
<proteinExistence type="predicted"/>
<dbReference type="Gene3D" id="3.40.1710.10">
    <property type="entry name" value="abc type-2 transporter like domain"/>
    <property type="match status" value="1"/>
</dbReference>
<accession>A0A1D4LQP1</accession>
<keyword evidence="4 6" id="KW-0472">Membrane</keyword>
<dbReference type="Proteomes" id="UP000095412">
    <property type="component" value="Unassembled WGS sequence"/>
</dbReference>
<reference evidence="8 11" key="2">
    <citation type="submission" date="2016-09" db="EMBL/GenBank/DDBJ databases">
        <authorList>
            <consortium name="Pathogen Informatics"/>
        </authorList>
    </citation>
    <scope>NUCLEOTIDE SEQUENCE [LARGE SCALE GENOMIC DNA]</scope>
    <source>
        <strain evidence="8 11">82B</strain>
    </source>
</reference>
<feature type="transmembrane region" description="Helical" evidence="6">
    <location>
        <begin position="356"/>
        <end position="376"/>
    </location>
</feature>
<feature type="coiled-coil region" evidence="5">
    <location>
        <begin position="222"/>
        <end position="249"/>
    </location>
</feature>
<feature type="domain" description="ABC-2 type transporter transmembrane" evidence="7">
    <location>
        <begin position="19"/>
        <end position="456"/>
    </location>
</feature>
<evidence type="ECO:0000313" key="11">
    <source>
        <dbReference type="Proteomes" id="UP000095768"/>
    </source>
</evidence>
<sequence length="477" mass="53047">MFNEFKFIFRNKMLIVALIAIAAIPLLYVAFFVGSMWNPYDKTDQLKISIVNQDEKAKLNGKQVTIGDDVVDKLKDNDKFDFQNVSEKDAYKQLEKGESVGTIIIPKDASKNATTLLDKNPKKIKLETQVNPGSSYTGSQSAQKAIDTVTNSIKDNIRSNYLDQLFASGKKSQSGFQDTSKALGQMSDAESKLIDGNQQVTNGLNQLAPAVGQPAQQLISGNQQVTDGLNQLQQNNDQLKDKIDKSVKQQKGVAFEGDNEKALNNVTKVNENNITKADKYGETIVPYMASVSLFVGAVSFSAIYPLRKMLSKDVTSVKQIFGKLLLYIVQGTLSALLMSSWAIFALNMSIDNIGKFILVGLLWAIAAISITTFLSLLLDRIGLFISMVLLILQLSSSEGMFPIELSAQFFRWIHPFSPMSYAIQGYREAIFTHAGHFDFGFVVAILVGIIVMMIILQYLVLFWFNKREKVPFSLEFK</sequence>
<dbReference type="InterPro" id="IPR017501">
    <property type="entry name" value="Phage_infect_YhgE_C"/>
</dbReference>